<gene>
    <name evidence="3" type="ORF">C0993_000006</name>
</gene>
<dbReference type="Pfam" id="PF00961">
    <property type="entry name" value="LAGLIDADG_1"/>
    <property type="match status" value="2"/>
</dbReference>
<keyword evidence="3" id="KW-0496">Mitochondrion</keyword>
<keyword evidence="3" id="KW-0378">Hydrolase</keyword>
<comment type="function">
    <text evidence="1">Mitochondrial DNA endonuclease involved in intron homing.</text>
</comment>
<dbReference type="InterPro" id="IPR027434">
    <property type="entry name" value="Homing_endonucl"/>
</dbReference>
<protein>
    <submittedName>
        <fullName evidence="3">LAGLIDADG homing endonuclease</fullName>
    </submittedName>
</protein>
<proteinExistence type="predicted"/>
<dbReference type="EMBL" id="MH725799">
    <property type="protein sequence ID" value="AYE93389.1"/>
    <property type="molecule type" value="Genomic_DNA"/>
</dbReference>
<keyword evidence="3" id="KW-0255">Endonuclease</keyword>
<reference evidence="3" key="1">
    <citation type="submission" date="2018-08" db="EMBL/GenBank/DDBJ databases">
        <title>Comparative mitochondrial genomics of the basidiomycete Termitomyces.</title>
        <authorList>
            <person name="Nieuwenhuis M."/>
        </authorList>
    </citation>
    <scope>NUCLEOTIDE SEQUENCE</scope>
    <source>
        <strain evidence="3">T159</strain>
    </source>
</reference>
<dbReference type="GO" id="GO:0004519">
    <property type="term" value="F:endonuclease activity"/>
    <property type="evidence" value="ECO:0007669"/>
    <property type="project" value="UniProtKB-KW"/>
</dbReference>
<evidence type="ECO:0000313" key="3">
    <source>
        <dbReference type="EMBL" id="AYE93389.1"/>
    </source>
</evidence>
<keyword evidence="3" id="KW-0540">Nuclease</keyword>
<sequence>MIYTIKVKILDRSRSRFSPRGIYDNSQVTNALNSLVGTSEAIRLLNKNIRYPRPVPGARAIHKLSFSERDLKFKQWLAGLIDGDGCFTLSKKGYAGLEITMDIRDERALQAVKNVYGGSIKLRSNANALRYRLHHKEGLLNLINDVKGQIRNPNRLVQLNKICIKYNLNLIWPEKLTLNNGWLSGFFDSDGTITINKSNWQLSISASQKTSELLTPLVELFGGYVYIDNGSSKSFKWYVTKKEDILKLIEYFKKHPSRSAKNNRLHLVPKFYELKSMKAHIALPETFLAKSWDIFFNKWLNFE</sequence>
<name>A0A386TYZ1_9AGAR</name>
<feature type="domain" description="Homing endonuclease LAGLIDADG" evidence="2">
    <location>
        <begin position="77"/>
        <end position="144"/>
    </location>
</feature>
<dbReference type="Gene3D" id="3.10.28.10">
    <property type="entry name" value="Homing endonucleases"/>
    <property type="match status" value="2"/>
</dbReference>
<dbReference type="AlphaFoldDB" id="A0A386TYZ1"/>
<dbReference type="PANTHER" id="PTHR37520:SF1">
    <property type="entry name" value="INTRON-ENCODED DNA ENDONUCLEASE AI2A-RELATED"/>
    <property type="match status" value="1"/>
</dbReference>
<geneLocation type="mitochondrion" evidence="3"/>
<evidence type="ECO:0000256" key="1">
    <source>
        <dbReference type="ARBA" id="ARBA00002670"/>
    </source>
</evidence>
<organism evidence="3">
    <name type="scientific">Termitomyces sp</name>
    <dbReference type="NCBI Taxonomy" id="1916073"/>
    <lineage>
        <taxon>Eukaryota</taxon>
        <taxon>Fungi</taxon>
        <taxon>Dikarya</taxon>
        <taxon>Basidiomycota</taxon>
        <taxon>Agaricomycotina</taxon>
        <taxon>Agaricomycetes</taxon>
        <taxon>Agaricomycetidae</taxon>
        <taxon>Agaricales</taxon>
        <taxon>Tricholomatineae</taxon>
        <taxon>Lyophyllaceae</taxon>
        <taxon>Termitomyces</taxon>
    </lineage>
</organism>
<evidence type="ECO:0000259" key="2">
    <source>
        <dbReference type="Pfam" id="PF00961"/>
    </source>
</evidence>
<dbReference type="PANTHER" id="PTHR37520">
    <property type="entry name" value="INTRON-ENCODED DNA ENDONUCLEASE AI2A-RELATED"/>
    <property type="match status" value="1"/>
</dbReference>
<accession>A0A386TYZ1</accession>
<feature type="domain" description="Homing endonuclease LAGLIDADG" evidence="2">
    <location>
        <begin position="183"/>
        <end position="270"/>
    </location>
</feature>
<dbReference type="InterPro" id="IPR004860">
    <property type="entry name" value="LAGLIDADG_dom"/>
</dbReference>
<dbReference type="SUPFAM" id="SSF55608">
    <property type="entry name" value="Homing endonucleases"/>
    <property type="match status" value="2"/>
</dbReference>